<feature type="region of interest" description="Disordered" evidence="1">
    <location>
        <begin position="27"/>
        <end position="49"/>
    </location>
</feature>
<feature type="region of interest" description="Disordered" evidence="1">
    <location>
        <begin position="72"/>
        <end position="97"/>
    </location>
</feature>
<accession>A0A9P6AA60</accession>
<reference evidence="2" key="1">
    <citation type="journal article" date="2020" name="Nat. Commun.">
        <title>Large-scale genome sequencing of mycorrhizal fungi provides insights into the early evolution of symbiotic traits.</title>
        <authorList>
            <person name="Miyauchi S."/>
            <person name="Kiss E."/>
            <person name="Kuo A."/>
            <person name="Drula E."/>
            <person name="Kohler A."/>
            <person name="Sanchez-Garcia M."/>
            <person name="Morin E."/>
            <person name="Andreopoulos B."/>
            <person name="Barry K.W."/>
            <person name="Bonito G."/>
            <person name="Buee M."/>
            <person name="Carver A."/>
            <person name="Chen C."/>
            <person name="Cichocki N."/>
            <person name="Clum A."/>
            <person name="Culley D."/>
            <person name="Crous P.W."/>
            <person name="Fauchery L."/>
            <person name="Girlanda M."/>
            <person name="Hayes R.D."/>
            <person name="Keri Z."/>
            <person name="LaButti K."/>
            <person name="Lipzen A."/>
            <person name="Lombard V."/>
            <person name="Magnuson J."/>
            <person name="Maillard F."/>
            <person name="Murat C."/>
            <person name="Nolan M."/>
            <person name="Ohm R.A."/>
            <person name="Pangilinan J."/>
            <person name="Pereira M.F."/>
            <person name="Perotto S."/>
            <person name="Peter M."/>
            <person name="Pfister S."/>
            <person name="Riley R."/>
            <person name="Sitrit Y."/>
            <person name="Stielow J.B."/>
            <person name="Szollosi G."/>
            <person name="Zifcakova L."/>
            <person name="Stursova M."/>
            <person name="Spatafora J.W."/>
            <person name="Tedersoo L."/>
            <person name="Vaario L.M."/>
            <person name="Yamada A."/>
            <person name="Yan M."/>
            <person name="Wang P."/>
            <person name="Xu J."/>
            <person name="Bruns T."/>
            <person name="Baldrian P."/>
            <person name="Vilgalys R."/>
            <person name="Dunand C."/>
            <person name="Henrissat B."/>
            <person name="Grigoriev I.V."/>
            <person name="Hibbett D."/>
            <person name="Nagy L.G."/>
            <person name="Martin F.M."/>
        </authorList>
    </citation>
    <scope>NUCLEOTIDE SEQUENCE</scope>
    <source>
        <strain evidence="2">UP504</strain>
    </source>
</reference>
<protein>
    <submittedName>
        <fullName evidence="2">Uncharacterized protein</fullName>
    </submittedName>
</protein>
<comment type="caution">
    <text evidence="2">The sequence shown here is derived from an EMBL/GenBank/DDBJ whole genome shotgun (WGS) entry which is preliminary data.</text>
</comment>
<feature type="compositionally biased region" description="Basic and acidic residues" evidence="1">
    <location>
        <begin position="79"/>
        <end position="91"/>
    </location>
</feature>
<organism evidence="2 3">
    <name type="scientific">Hydnum rufescens UP504</name>
    <dbReference type="NCBI Taxonomy" id="1448309"/>
    <lineage>
        <taxon>Eukaryota</taxon>
        <taxon>Fungi</taxon>
        <taxon>Dikarya</taxon>
        <taxon>Basidiomycota</taxon>
        <taxon>Agaricomycotina</taxon>
        <taxon>Agaricomycetes</taxon>
        <taxon>Cantharellales</taxon>
        <taxon>Hydnaceae</taxon>
        <taxon>Hydnum</taxon>
    </lineage>
</organism>
<evidence type="ECO:0000313" key="2">
    <source>
        <dbReference type="EMBL" id="KAF9502653.1"/>
    </source>
</evidence>
<evidence type="ECO:0000313" key="3">
    <source>
        <dbReference type="Proteomes" id="UP000886523"/>
    </source>
</evidence>
<keyword evidence="3" id="KW-1185">Reference proteome</keyword>
<sequence length="153" mass="17099">MSLTIDIIPDRMGRYCRPLGVRHHRVRLTPCPNKPAPKKKAGPSIADEDFPTLSKRKMLGLMISDPLTKSFRSRVAPRGHAETNEEPKEPRTATPATFHDTVEPFTGIFPSSFRPCSMCLSVWFQLCPLASLGGRLRTGSTRRASQRATRQVI</sequence>
<dbReference type="Proteomes" id="UP000886523">
    <property type="component" value="Unassembled WGS sequence"/>
</dbReference>
<dbReference type="EMBL" id="MU129780">
    <property type="protein sequence ID" value="KAF9502653.1"/>
    <property type="molecule type" value="Genomic_DNA"/>
</dbReference>
<name>A0A9P6AA60_9AGAM</name>
<gene>
    <name evidence="2" type="ORF">BS47DRAFT_1135962</name>
</gene>
<dbReference type="AlphaFoldDB" id="A0A9P6AA60"/>
<proteinExistence type="predicted"/>
<evidence type="ECO:0000256" key="1">
    <source>
        <dbReference type="SAM" id="MobiDB-lite"/>
    </source>
</evidence>